<dbReference type="InterPro" id="IPR036322">
    <property type="entry name" value="WD40_repeat_dom_sf"/>
</dbReference>
<dbReference type="AlphaFoldDB" id="A0A444Y822"/>
<dbReference type="Pfam" id="PF00400">
    <property type="entry name" value="WD40"/>
    <property type="match status" value="2"/>
</dbReference>
<dbReference type="PANTHER" id="PTHR44083">
    <property type="entry name" value="TOPLESS-RELATED PROTEIN 1-RELATED"/>
    <property type="match status" value="1"/>
</dbReference>
<dbReference type="PANTHER" id="PTHR44083:SF52">
    <property type="entry name" value="TOPLESS-LIKE PROTEIN"/>
    <property type="match status" value="1"/>
</dbReference>
<dbReference type="InterPro" id="IPR027728">
    <property type="entry name" value="Topless_fam"/>
</dbReference>
<accession>A0A444Y822</accession>
<keyword evidence="2" id="KW-1185">Reference proteome</keyword>
<dbReference type="InterPro" id="IPR001680">
    <property type="entry name" value="WD40_rpt"/>
</dbReference>
<dbReference type="Gene3D" id="2.130.10.10">
    <property type="entry name" value="YVTN repeat-like/Quinoprotein amine dehydrogenase"/>
    <property type="match status" value="2"/>
</dbReference>
<sequence>MPFICFGSGREVTVILLATASVPPQLWQPSSGILMTNDIAVPCFALSKNDSYVMSASGGKISLFNMITFKVKSKLKGHTKRITGLAFSHVLNVLVSSGADAQADTRVQFHQDQIRFLVVHETQLAIYEATKLECLKQWFPQSSAAPVSHATFSCDSQLIYASFLDATVRVFSASNLRLRCRVNPSAYLSVGVSSNVQPLVIAAHPQEPNQFAVGLSDGGVHLFEPWSLMENGACLHPLRMGQQAMQQLSQLVLLQKKLPRDDPKSQPNDDIYRCRIC</sequence>
<reference evidence="1 2" key="1">
    <citation type="submission" date="2019-01" db="EMBL/GenBank/DDBJ databases">
        <title>Sequencing of cultivated peanut Arachis hypogaea provides insights into genome evolution and oil improvement.</title>
        <authorList>
            <person name="Chen X."/>
        </authorList>
    </citation>
    <scope>NUCLEOTIDE SEQUENCE [LARGE SCALE GENOMIC DNA]</scope>
    <source>
        <strain evidence="2">cv. Fuhuasheng</strain>
        <tissue evidence="1">Leaves</tissue>
    </source>
</reference>
<proteinExistence type="predicted"/>
<comment type="caution">
    <text evidence="1">The sequence shown here is derived from an EMBL/GenBank/DDBJ whole genome shotgun (WGS) entry which is preliminary data.</text>
</comment>
<dbReference type="GO" id="GO:0006355">
    <property type="term" value="P:regulation of DNA-templated transcription"/>
    <property type="evidence" value="ECO:0007669"/>
    <property type="project" value="InterPro"/>
</dbReference>
<dbReference type="Proteomes" id="UP000289738">
    <property type="component" value="Chromosome B08"/>
</dbReference>
<organism evidence="1 2">
    <name type="scientific">Arachis hypogaea</name>
    <name type="common">Peanut</name>
    <dbReference type="NCBI Taxonomy" id="3818"/>
    <lineage>
        <taxon>Eukaryota</taxon>
        <taxon>Viridiplantae</taxon>
        <taxon>Streptophyta</taxon>
        <taxon>Embryophyta</taxon>
        <taxon>Tracheophyta</taxon>
        <taxon>Spermatophyta</taxon>
        <taxon>Magnoliopsida</taxon>
        <taxon>eudicotyledons</taxon>
        <taxon>Gunneridae</taxon>
        <taxon>Pentapetalae</taxon>
        <taxon>rosids</taxon>
        <taxon>fabids</taxon>
        <taxon>Fabales</taxon>
        <taxon>Fabaceae</taxon>
        <taxon>Papilionoideae</taxon>
        <taxon>50 kb inversion clade</taxon>
        <taxon>dalbergioids sensu lato</taxon>
        <taxon>Dalbergieae</taxon>
        <taxon>Pterocarpus clade</taxon>
        <taxon>Arachis</taxon>
    </lineage>
</organism>
<dbReference type="SUPFAM" id="SSF50978">
    <property type="entry name" value="WD40 repeat-like"/>
    <property type="match status" value="1"/>
</dbReference>
<gene>
    <name evidence="1" type="ORF">Ahy_B08g094071</name>
</gene>
<dbReference type="EMBL" id="SDMP01000018">
    <property type="protein sequence ID" value="RYQ97996.1"/>
    <property type="molecule type" value="Genomic_DNA"/>
</dbReference>
<dbReference type="STRING" id="3818.A0A444Y822"/>
<evidence type="ECO:0000313" key="1">
    <source>
        <dbReference type="EMBL" id="RYQ97996.1"/>
    </source>
</evidence>
<name>A0A444Y822_ARAHY</name>
<dbReference type="InterPro" id="IPR015943">
    <property type="entry name" value="WD40/YVTN_repeat-like_dom_sf"/>
</dbReference>
<evidence type="ECO:0008006" key="3">
    <source>
        <dbReference type="Google" id="ProtNLM"/>
    </source>
</evidence>
<evidence type="ECO:0000313" key="2">
    <source>
        <dbReference type="Proteomes" id="UP000289738"/>
    </source>
</evidence>
<protein>
    <recommendedName>
        <fullName evidence="3">Anaphase-promoting complex subunit 4 WD40 domain-containing protein</fullName>
    </recommendedName>
</protein>
<dbReference type="SMART" id="SM00320">
    <property type="entry name" value="WD40"/>
    <property type="match status" value="3"/>
</dbReference>